<feature type="region of interest" description="Disordered" evidence="1">
    <location>
        <begin position="80"/>
        <end position="111"/>
    </location>
</feature>
<protein>
    <submittedName>
        <fullName evidence="2">Uncharacterized protein</fullName>
    </submittedName>
</protein>
<feature type="compositionally biased region" description="Polar residues" evidence="1">
    <location>
        <begin position="30"/>
        <end position="39"/>
    </location>
</feature>
<proteinExistence type="predicted"/>
<gene>
    <name evidence="2" type="ORF">BN1723_008177</name>
</gene>
<evidence type="ECO:0000313" key="2">
    <source>
        <dbReference type="EMBL" id="CRK48730.1"/>
    </source>
</evidence>
<organism evidence="2 3">
    <name type="scientific">Verticillium longisporum</name>
    <name type="common">Verticillium dahliae var. longisporum</name>
    <dbReference type="NCBI Taxonomy" id="100787"/>
    <lineage>
        <taxon>Eukaryota</taxon>
        <taxon>Fungi</taxon>
        <taxon>Dikarya</taxon>
        <taxon>Ascomycota</taxon>
        <taxon>Pezizomycotina</taxon>
        <taxon>Sordariomycetes</taxon>
        <taxon>Hypocreomycetidae</taxon>
        <taxon>Glomerellales</taxon>
        <taxon>Plectosphaerellaceae</taxon>
        <taxon>Verticillium</taxon>
    </lineage>
</organism>
<dbReference type="Proteomes" id="UP000045706">
    <property type="component" value="Unassembled WGS sequence"/>
</dbReference>
<feature type="region of interest" description="Disordered" evidence="1">
    <location>
        <begin position="19"/>
        <end position="39"/>
    </location>
</feature>
<feature type="compositionally biased region" description="Basic and acidic residues" evidence="1">
    <location>
        <begin position="190"/>
        <end position="204"/>
    </location>
</feature>
<evidence type="ECO:0000256" key="1">
    <source>
        <dbReference type="SAM" id="MobiDB-lite"/>
    </source>
</evidence>
<accession>A0A0G4NQJ7</accession>
<feature type="compositionally biased region" description="Gly residues" evidence="1">
    <location>
        <begin position="91"/>
        <end position="106"/>
    </location>
</feature>
<reference evidence="3" key="1">
    <citation type="submission" date="2015-05" db="EMBL/GenBank/DDBJ databases">
        <authorList>
            <person name="Fogelqvist Johan"/>
        </authorList>
    </citation>
    <scope>NUCLEOTIDE SEQUENCE [LARGE SCALE GENOMIC DNA]</scope>
</reference>
<sequence>MVVRSQGSVFIDDSHYLRDPAGRSTIHKPSANQLGTLPPQSRNALDYDASVKVQMQRWGKVECGCLLNVGCPTAENPDRFGSFEAAPSTGHHGGGGGGGGGSGSGSGSTQAGRAPLSRWWMIYSTCLILAFPTIQLLDRAGHAPTPSALVACELRQKHSRPTPRTTGGEERPHQSGASPGMKMTRRKKEAKPAEQERGGEERRGNRNAPVLTCLPSCGLADS</sequence>
<evidence type="ECO:0000313" key="3">
    <source>
        <dbReference type="Proteomes" id="UP000045706"/>
    </source>
</evidence>
<feature type="non-terminal residue" evidence="2">
    <location>
        <position position="222"/>
    </location>
</feature>
<feature type="region of interest" description="Disordered" evidence="1">
    <location>
        <begin position="152"/>
        <end position="210"/>
    </location>
</feature>
<dbReference type="EMBL" id="CVQI01037828">
    <property type="protein sequence ID" value="CRK48730.1"/>
    <property type="molecule type" value="Genomic_DNA"/>
</dbReference>
<dbReference type="AlphaFoldDB" id="A0A0G4NQJ7"/>
<name>A0A0G4NQJ7_VERLO</name>